<dbReference type="EMBL" id="FNPE01000037">
    <property type="protein sequence ID" value="SDZ57192.1"/>
    <property type="molecule type" value="Genomic_DNA"/>
</dbReference>
<sequence length="531" mass="57783">MPDTTANPDHYLISANGKLGASPLSAVTEVERVMNLAATAAPSNGLVIHFHGGLVSKDYALPNIAGPLTEVYETAGAYPLFFIWESGFGEAIWNNKGDLVSDPAFRELVKKVSEWALKKISIKGAFSFRGASGQQIEDIDAFRKEFDKWFDQSTDAQTRPPTETTDVDVSPEATTKARAVTPDEDELAQQINSGLDDDPAFKRAMAAAFNAAMPAEKIATRGVGVGLARSQKLLLSSDALDEMFPPEDGVPEAEGKVKSRGVFSWITVAKFVAKIVIAVIKRFKIDRDHGMYCTVVEEVLRSAYGDLVGAAIWNQMKKDTLDSFADGADTCGLAVVKKLKSLEVKGKAFKKLTLVGHSTGAIYICNFLDVAKKVGLVTPIQVIFLAPAVTCGRFAQAIDDHGNERLKSFRMFAMKDERETEDKMLKPLYTRSLLYFVSGLLEGEAVGGGWNSILDMPLVGMARYYDMSKVFGDDQAVAKVKAFFNDGAHRMVWSQTLDEADGLNSDAARHGDFDNDEATLKSVSALIKNGM</sequence>
<dbReference type="Proteomes" id="UP000183417">
    <property type="component" value="Unassembled WGS sequence"/>
</dbReference>
<feature type="compositionally biased region" description="Polar residues" evidence="1">
    <location>
        <begin position="152"/>
        <end position="164"/>
    </location>
</feature>
<dbReference type="RefSeq" id="WP_074923900.1">
    <property type="nucleotide sequence ID" value="NZ_CP141274.1"/>
</dbReference>
<dbReference type="AlphaFoldDB" id="A0A1H3U4A8"/>
<protein>
    <recommendedName>
        <fullName evidence="4">Alpha/beta hydrolase</fullName>
    </recommendedName>
</protein>
<dbReference type="GeneID" id="94693059"/>
<gene>
    <name evidence="2" type="ORF">SAMN05421547_1373</name>
</gene>
<proteinExistence type="predicted"/>
<evidence type="ECO:0000313" key="3">
    <source>
        <dbReference type="Proteomes" id="UP000183417"/>
    </source>
</evidence>
<evidence type="ECO:0000313" key="2">
    <source>
        <dbReference type="EMBL" id="SDZ57192.1"/>
    </source>
</evidence>
<evidence type="ECO:0000256" key="1">
    <source>
        <dbReference type="SAM" id="MobiDB-lite"/>
    </source>
</evidence>
<name>A0A1H3U4A8_9BURK</name>
<organism evidence="2 3">
    <name type="scientific">Delftia lacustris</name>
    <dbReference type="NCBI Taxonomy" id="558537"/>
    <lineage>
        <taxon>Bacteria</taxon>
        <taxon>Pseudomonadati</taxon>
        <taxon>Pseudomonadota</taxon>
        <taxon>Betaproteobacteria</taxon>
        <taxon>Burkholderiales</taxon>
        <taxon>Comamonadaceae</taxon>
        <taxon>Delftia</taxon>
    </lineage>
</organism>
<reference evidence="2 3" key="1">
    <citation type="submission" date="2016-10" db="EMBL/GenBank/DDBJ databases">
        <authorList>
            <person name="de Groot N.N."/>
        </authorList>
    </citation>
    <scope>NUCLEOTIDE SEQUENCE [LARGE SCALE GENOMIC DNA]</scope>
    <source>
        <strain evidence="2 3">LMG 24775</strain>
    </source>
</reference>
<feature type="region of interest" description="Disordered" evidence="1">
    <location>
        <begin position="152"/>
        <end position="183"/>
    </location>
</feature>
<accession>A0A1H3U4A8</accession>
<evidence type="ECO:0008006" key="4">
    <source>
        <dbReference type="Google" id="ProtNLM"/>
    </source>
</evidence>